<evidence type="ECO:0000313" key="9">
    <source>
        <dbReference type="EMBL" id="RXH76535.1"/>
    </source>
</evidence>
<evidence type="ECO:0000256" key="4">
    <source>
        <dbReference type="ARBA" id="ARBA00023008"/>
    </source>
</evidence>
<keyword evidence="1" id="KW-0813">Transport</keyword>
<protein>
    <recommendedName>
        <fullName evidence="8">Phytocyanin domain-containing protein</fullName>
    </recommendedName>
</protein>
<dbReference type="InterPro" id="IPR003245">
    <property type="entry name" value="Phytocyanin_dom"/>
</dbReference>
<accession>A0A498I3B1</accession>
<dbReference type="GO" id="GO:0046872">
    <property type="term" value="F:metal ion binding"/>
    <property type="evidence" value="ECO:0007669"/>
    <property type="project" value="UniProtKB-KW"/>
</dbReference>
<keyword evidence="2" id="KW-0479">Metal-binding</keyword>
<feature type="compositionally biased region" description="Low complexity" evidence="6">
    <location>
        <begin position="142"/>
        <end position="155"/>
    </location>
</feature>
<evidence type="ECO:0000256" key="1">
    <source>
        <dbReference type="ARBA" id="ARBA00022448"/>
    </source>
</evidence>
<dbReference type="STRING" id="3750.A0A498I3B1"/>
<name>A0A498I3B1_MALDO</name>
<keyword evidence="5" id="KW-0325">Glycoprotein</keyword>
<keyword evidence="10" id="KW-1185">Reference proteome</keyword>
<keyword evidence="7" id="KW-0732">Signal</keyword>
<proteinExistence type="predicted"/>
<keyword evidence="4" id="KW-0186">Copper</keyword>
<evidence type="ECO:0000256" key="6">
    <source>
        <dbReference type="SAM" id="MobiDB-lite"/>
    </source>
</evidence>
<organism evidence="9 10">
    <name type="scientific">Malus domestica</name>
    <name type="common">Apple</name>
    <name type="synonym">Pyrus malus</name>
    <dbReference type="NCBI Taxonomy" id="3750"/>
    <lineage>
        <taxon>Eukaryota</taxon>
        <taxon>Viridiplantae</taxon>
        <taxon>Streptophyta</taxon>
        <taxon>Embryophyta</taxon>
        <taxon>Tracheophyta</taxon>
        <taxon>Spermatophyta</taxon>
        <taxon>Magnoliopsida</taxon>
        <taxon>eudicotyledons</taxon>
        <taxon>Gunneridae</taxon>
        <taxon>Pentapetalae</taxon>
        <taxon>rosids</taxon>
        <taxon>fabids</taxon>
        <taxon>Rosales</taxon>
        <taxon>Rosaceae</taxon>
        <taxon>Amygdaloideae</taxon>
        <taxon>Maleae</taxon>
        <taxon>Malus</taxon>
    </lineage>
</organism>
<feature type="chain" id="PRO_5019732281" description="Phytocyanin domain-containing protein" evidence="7">
    <location>
        <begin position="24"/>
        <end position="441"/>
    </location>
</feature>
<feature type="signal peptide" evidence="7">
    <location>
        <begin position="1"/>
        <end position="23"/>
    </location>
</feature>
<keyword evidence="3" id="KW-0249">Electron transport</keyword>
<evidence type="ECO:0000256" key="2">
    <source>
        <dbReference type="ARBA" id="ARBA00022723"/>
    </source>
</evidence>
<dbReference type="CDD" id="cd11014">
    <property type="entry name" value="Mavicyanin"/>
    <property type="match status" value="1"/>
</dbReference>
<dbReference type="Gene3D" id="2.60.40.420">
    <property type="entry name" value="Cupredoxins - blue copper proteins"/>
    <property type="match status" value="1"/>
</dbReference>
<dbReference type="InterPro" id="IPR008972">
    <property type="entry name" value="Cupredoxin"/>
</dbReference>
<dbReference type="AlphaFoldDB" id="A0A498I3B1"/>
<dbReference type="FunFam" id="2.60.40.420:FF:000003">
    <property type="entry name" value="Blue copper"/>
    <property type="match status" value="1"/>
</dbReference>
<evidence type="ECO:0000256" key="7">
    <source>
        <dbReference type="SAM" id="SignalP"/>
    </source>
</evidence>
<feature type="region of interest" description="Disordered" evidence="6">
    <location>
        <begin position="130"/>
        <end position="155"/>
    </location>
</feature>
<dbReference type="PANTHER" id="PTHR37217:SF1">
    <property type="entry name" value="EXPRESSED PROTEIN"/>
    <property type="match status" value="1"/>
</dbReference>
<dbReference type="InterPro" id="IPR041845">
    <property type="entry name" value="Mavicyanin"/>
</dbReference>
<evidence type="ECO:0000256" key="3">
    <source>
        <dbReference type="ARBA" id="ARBA00022982"/>
    </source>
</evidence>
<evidence type="ECO:0000313" key="10">
    <source>
        <dbReference type="Proteomes" id="UP000290289"/>
    </source>
</evidence>
<comment type="caution">
    <text evidence="9">The sequence shown here is derived from an EMBL/GenBank/DDBJ whole genome shotgun (WGS) entry which is preliminary data.</text>
</comment>
<evidence type="ECO:0000259" key="8">
    <source>
        <dbReference type="PROSITE" id="PS51485"/>
    </source>
</evidence>
<gene>
    <name evidence="9" type="ORF">DVH24_019423</name>
</gene>
<evidence type="ECO:0000256" key="5">
    <source>
        <dbReference type="ARBA" id="ARBA00023180"/>
    </source>
</evidence>
<dbReference type="SUPFAM" id="SSF49503">
    <property type="entry name" value="Cupredoxins"/>
    <property type="match status" value="1"/>
</dbReference>
<reference evidence="9 10" key="1">
    <citation type="submission" date="2018-10" db="EMBL/GenBank/DDBJ databases">
        <title>A high-quality apple genome assembly.</title>
        <authorList>
            <person name="Hu J."/>
        </authorList>
    </citation>
    <scope>NUCLEOTIDE SEQUENCE [LARGE SCALE GENOMIC DNA]</scope>
    <source>
        <strain evidence="10">cv. HFTH1</strain>
        <tissue evidence="9">Young leaf</tissue>
    </source>
</reference>
<dbReference type="GO" id="GO:0009507">
    <property type="term" value="C:chloroplast"/>
    <property type="evidence" value="ECO:0007669"/>
    <property type="project" value="TreeGrafter"/>
</dbReference>
<dbReference type="PANTHER" id="PTHR37217">
    <property type="entry name" value="EXPRESSED PROTEIN"/>
    <property type="match status" value="1"/>
</dbReference>
<dbReference type="Pfam" id="PF02298">
    <property type="entry name" value="Cu_bind_like"/>
    <property type="match status" value="1"/>
</dbReference>
<dbReference type="GO" id="GO:0009055">
    <property type="term" value="F:electron transfer activity"/>
    <property type="evidence" value="ECO:0007669"/>
    <property type="project" value="InterPro"/>
</dbReference>
<feature type="domain" description="Phytocyanin" evidence="8">
    <location>
        <begin position="24"/>
        <end position="125"/>
    </location>
</feature>
<dbReference type="EMBL" id="RDQH01000340">
    <property type="protein sequence ID" value="RXH76535.1"/>
    <property type="molecule type" value="Genomic_DNA"/>
</dbReference>
<dbReference type="PROSITE" id="PS51485">
    <property type="entry name" value="PHYTOCYANIN"/>
    <property type="match status" value="1"/>
</dbReference>
<sequence length="441" mass="49157">MALRNTAALIFFVMMVLSGVCLGDVYRVGDSDGWTSRGLVDYNKWASTKEFHVGDTLIFAYNSQYHNLMQVTKQDFESCNTTAAITVYTSGSDTITLRRPDHYYFLCGAPGHCQAGQKVDIKVTLPIPQSSLASPNPAPQESLPSDSHPNSNPSSAPTIYFSKLGDWVQSRRDAPSSFAVSNPFGALWKKLWAACAPPKRRKLNPKKSSKLGFKEIGVELSGLELCSDTHWEEALSSAFAIEVQFPKQDSGGFDRRDKCDFSSNQDYNLKIDRIISAGEIEEASRVMVSIGSEGFVDRLVESSPCSLLLVVHDSLFVLAGIKEKYDKVKCWQGELIYVPDKWAPLDVVFLYCLPAVPLKLDEVFKTLARCFTQGARLVISHPQGREVLEQQRRQYPDVVTSDLPEKSTLEEAATEHSFELTEYVDEPCFYLAVLKFVGARN</sequence>
<dbReference type="Proteomes" id="UP000290289">
    <property type="component" value="Chromosome 14"/>
</dbReference>